<feature type="region of interest" description="Disordered" evidence="1">
    <location>
        <begin position="88"/>
        <end position="143"/>
    </location>
</feature>
<protein>
    <recommendedName>
        <fullName evidence="4">CCHC-type domain-containing protein</fullName>
    </recommendedName>
</protein>
<evidence type="ECO:0000313" key="2">
    <source>
        <dbReference type="EMBL" id="OJD10393.1"/>
    </source>
</evidence>
<keyword evidence="3" id="KW-1185">Reference proteome</keyword>
<feature type="compositionally biased region" description="Basic and acidic residues" evidence="1">
    <location>
        <begin position="194"/>
        <end position="203"/>
    </location>
</feature>
<dbReference type="EMBL" id="LGTZ01003021">
    <property type="protein sequence ID" value="OJD10393.1"/>
    <property type="molecule type" value="Genomic_DNA"/>
</dbReference>
<name>A0A1J9P0Q1_9EURO</name>
<dbReference type="AlphaFoldDB" id="A0A1J9P0Q1"/>
<sequence>MSNFNKESNTATILLTGPENFHHPETASWFDLYLLHEEEATKSDTVDFRKMAAKFRRRFSLHTGGRKSQKSIVKGSFISYAGSRETALGMPRRVTQRRNCSGDAPEGDVRDASPTARGDSRGRNTGSRGGRGSKRAWGERDSVSNPQVTCEACGYYGHLLKNCWVVFPEKRPEHSFISEPRARMVKRQIEEDEKLRTKIDHLQNKTKKSQGGGRKAGNMAGKEQQEQQSE</sequence>
<evidence type="ECO:0008006" key="4">
    <source>
        <dbReference type="Google" id="ProtNLM"/>
    </source>
</evidence>
<accession>A0A1J9P0Q1</accession>
<evidence type="ECO:0000256" key="1">
    <source>
        <dbReference type="SAM" id="MobiDB-lite"/>
    </source>
</evidence>
<dbReference type="OrthoDB" id="2663223at2759"/>
<organism evidence="2 3">
    <name type="scientific">Blastomyces percursus</name>
    <dbReference type="NCBI Taxonomy" id="1658174"/>
    <lineage>
        <taxon>Eukaryota</taxon>
        <taxon>Fungi</taxon>
        <taxon>Dikarya</taxon>
        <taxon>Ascomycota</taxon>
        <taxon>Pezizomycotina</taxon>
        <taxon>Eurotiomycetes</taxon>
        <taxon>Eurotiomycetidae</taxon>
        <taxon>Onygenales</taxon>
        <taxon>Ajellomycetaceae</taxon>
        <taxon>Blastomyces</taxon>
    </lineage>
</organism>
<evidence type="ECO:0000313" key="3">
    <source>
        <dbReference type="Proteomes" id="UP000242791"/>
    </source>
</evidence>
<proteinExistence type="predicted"/>
<reference evidence="2 3" key="1">
    <citation type="submission" date="2015-08" db="EMBL/GenBank/DDBJ databases">
        <title>Emmonsia species relationships and genome sequence.</title>
        <authorList>
            <person name="Cuomo C.A."/>
            <person name="Schwartz I.S."/>
            <person name="Kenyon C."/>
            <person name="De Hoog G.S."/>
            <person name="Govender N.P."/>
            <person name="Botha A."/>
            <person name="Moreno L."/>
            <person name="De Vries M."/>
            <person name="Munoz J.F."/>
            <person name="Stielow J.B."/>
        </authorList>
    </citation>
    <scope>NUCLEOTIDE SEQUENCE [LARGE SCALE GENOMIC DNA]</scope>
    <source>
        <strain evidence="2 3">EI222</strain>
    </source>
</reference>
<dbReference type="VEuPathDB" id="FungiDB:ACJ73_09814"/>
<feature type="region of interest" description="Disordered" evidence="1">
    <location>
        <begin position="194"/>
        <end position="230"/>
    </location>
</feature>
<gene>
    <name evidence="2" type="ORF">ACJ73_09814</name>
</gene>
<comment type="caution">
    <text evidence="2">The sequence shown here is derived from an EMBL/GenBank/DDBJ whole genome shotgun (WGS) entry which is preliminary data.</text>
</comment>
<dbReference type="Proteomes" id="UP000242791">
    <property type="component" value="Unassembled WGS sequence"/>
</dbReference>